<dbReference type="Proteomes" id="UP000036681">
    <property type="component" value="Unplaced"/>
</dbReference>
<name>A0A9J2P9K2_ASCLU</name>
<evidence type="ECO:0000313" key="2">
    <source>
        <dbReference type="Proteomes" id="UP000036681"/>
    </source>
</evidence>
<evidence type="ECO:0000256" key="1">
    <source>
        <dbReference type="SAM" id="MobiDB-lite"/>
    </source>
</evidence>
<protein>
    <submittedName>
        <fullName evidence="3">CCDC66 domain-containing protein</fullName>
    </submittedName>
</protein>
<dbReference type="AlphaFoldDB" id="A0A9J2P9K2"/>
<dbReference type="WBParaSite" id="ALUE_0000607801-mRNA-1">
    <property type="protein sequence ID" value="ALUE_0000607801-mRNA-1"/>
    <property type="gene ID" value="ALUE_0000607801"/>
</dbReference>
<accession>A0A9J2P9K2</accession>
<feature type="region of interest" description="Disordered" evidence="1">
    <location>
        <begin position="1"/>
        <end position="54"/>
    </location>
</feature>
<proteinExistence type="predicted"/>
<sequence>MVKQLPQQSGQFDSLSPPIRIAGESSLDAVPDVQTTQPPFRTPPPEIHQRRTSLVSPPPIRGIYLIETPPPTENIPDSELLLGHLARDDDPDLSRADVVRYNELLPEDPVPSLYTKEEEAVPSLLKYDEATVGLDAPANGIYASDDLGGCREHADDDLCERCKYEQRQMDAMRAEIERRQRATASIKERSQRYVDDFAAKEATFHADEETRKRALKAHIDSVNEEIINRRLTYQEPEFKEVPLLRASEEPAATRRDEKLRYKEDLDRQILSRQKRTLSKREQDIEDSNSLNLATAKALAEARGLRWAQKKHDHEQLRKFHDLQNVIFTKIGDDMEEAKSGQPAELNCRVERTRNNFYSSGRRPEANTKRVQLKAQEHSLVDDPWWVQRPDEHGWKDWKLHAHSSQLERNTRQQDSLLRLADFKRRLEQQDERARNEQKLKYDAIREKIHEQSSLINEPSQHRKGTAREVNEAVVEAWKREWQRNNERAKCFSHMMRYRKTQSRGCAGCLRRTDAAASQGVSRAARWEGKEVLSGDNRIARSETVSTLHAPYGKHLSDRLLNSTDESPLKTHGSEYFK</sequence>
<feature type="compositionally biased region" description="Basic and acidic residues" evidence="1">
    <location>
        <begin position="566"/>
        <end position="577"/>
    </location>
</feature>
<reference evidence="3" key="1">
    <citation type="submission" date="2023-03" db="UniProtKB">
        <authorList>
            <consortium name="WormBaseParasite"/>
        </authorList>
    </citation>
    <scope>IDENTIFICATION</scope>
</reference>
<feature type="region of interest" description="Disordered" evidence="1">
    <location>
        <begin position="558"/>
        <end position="577"/>
    </location>
</feature>
<keyword evidence="2" id="KW-1185">Reference proteome</keyword>
<feature type="compositionally biased region" description="Polar residues" evidence="1">
    <location>
        <begin position="1"/>
        <end position="14"/>
    </location>
</feature>
<evidence type="ECO:0000313" key="3">
    <source>
        <dbReference type="WBParaSite" id="ALUE_0000607801-mRNA-1"/>
    </source>
</evidence>
<organism evidence="2 3">
    <name type="scientific">Ascaris lumbricoides</name>
    <name type="common">Giant roundworm</name>
    <dbReference type="NCBI Taxonomy" id="6252"/>
    <lineage>
        <taxon>Eukaryota</taxon>
        <taxon>Metazoa</taxon>
        <taxon>Ecdysozoa</taxon>
        <taxon>Nematoda</taxon>
        <taxon>Chromadorea</taxon>
        <taxon>Rhabditida</taxon>
        <taxon>Spirurina</taxon>
        <taxon>Ascaridomorpha</taxon>
        <taxon>Ascaridoidea</taxon>
        <taxon>Ascarididae</taxon>
        <taxon>Ascaris</taxon>
    </lineage>
</organism>